<feature type="chain" id="PRO_5012613758" description="SnoaL-like domain-containing protein" evidence="1">
    <location>
        <begin position="19"/>
        <end position="311"/>
    </location>
</feature>
<dbReference type="Proteomes" id="UP000186953">
    <property type="component" value="Unassembled WGS sequence"/>
</dbReference>
<dbReference type="AlphaFoldDB" id="A0A1N6ZDQ4"/>
<gene>
    <name evidence="2" type="ORF">SAMN05421797_108145</name>
</gene>
<evidence type="ECO:0008006" key="4">
    <source>
        <dbReference type="Google" id="ProtNLM"/>
    </source>
</evidence>
<evidence type="ECO:0000313" key="2">
    <source>
        <dbReference type="EMBL" id="SIR24917.1"/>
    </source>
</evidence>
<evidence type="ECO:0000313" key="3">
    <source>
        <dbReference type="Proteomes" id="UP000186953"/>
    </source>
</evidence>
<protein>
    <recommendedName>
        <fullName evidence="4">SnoaL-like domain-containing protein</fullName>
    </recommendedName>
</protein>
<dbReference type="Gene3D" id="3.10.450.50">
    <property type="match status" value="2"/>
</dbReference>
<dbReference type="SUPFAM" id="SSF54427">
    <property type="entry name" value="NTF2-like"/>
    <property type="match status" value="2"/>
</dbReference>
<evidence type="ECO:0000256" key="1">
    <source>
        <dbReference type="SAM" id="SignalP"/>
    </source>
</evidence>
<dbReference type="STRING" id="228959.SAMN05421797_108145"/>
<proteinExistence type="predicted"/>
<keyword evidence="3" id="KW-1185">Reference proteome</keyword>
<reference evidence="3" key="1">
    <citation type="submission" date="2017-01" db="EMBL/GenBank/DDBJ databases">
        <authorList>
            <person name="Varghese N."/>
            <person name="Submissions S."/>
        </authorList>
    </citation>
    <scope>NUCLEOTIDE SEQUENCE [LARGE SCALE GENOMIC DNA]</scope>
    <source>
        <strain evidence="3">DSM 15366</strain>
    </source>
</reference>
<organism evidence="2 3">
    <name type="scientific">Maribacter ulvicola</name>
    <dbReference type="NCBI Taxonomy" id="228959"/>
    <lineage>
        <taxon>Bacteria</taxon>
        <taxon>Pseudomonadati</taxon>
        <taxon>Bacteroidota</taxon>
        <taxon>Flavobacteriia</taxon>
        <taxon>Flavobacteriales</taxon>
        <taxon>Flavobacteriaceae</taxon>
        <taxon>Maribacter</taxon>
    </lineage>
</organism>
<accession>A0A1N6ZDQ4</accession>
<feature type="signal peptide" evidence="1">
    <location>
        <begin position="1"/>
        <end position="18"/>
    </location>
</feature>
<dbReference type="OrthoDB" id="793359at2"/>
<sequence>MKKLLLLLVLTTTVTIYAQKKNGTIFIEHSAIDVINDFTQAYVKGDTTKLASFLTSDFKAYNGLSTNLNDKGTKKAKFITNAYRWFNELDYFSISDFPGAYPDAIEYKEDNENGEIWVQTWELLKGVHKVTGVKFSSPVHRLFVVTKENKIKTVINYFNEGIFNEMAQSFSNRSNGTIYNHHDNINTVRKAVYAFENKELSKAMSFYVDDAVFYNINDDLNEPNTLALEKKSRQEFLDNFNITSIEMIGYPDYLEYEMGNGRSVLSWWNFHLIRKSDKKEIVIPMHINDDFNEEGKISSEIIYFNRTLLEK</sequence>
<dbReference type="EMBL" id="FTMA01000008">
    <property type="protein sequence ID" value="SIR24917.1"/>
    <property type="molecule type" value="Genomic_DNA"/>
</dbReference>
<keyword evidence="1" id="KW-0732">Signal</keyword>
<name>A0A1N6ZDQ4_9FLAO</name>
<dbReference type="RefSeq" id="WP_076550514.1">
    <property type="nucleotide sequence ID" value="NZ_FTMA01000008.1"/>
</dbReference>
<dbReference type="InterPro" id="IPR032710">
    <property type="entry name" value="NTF2-like_dom_sf"/>
</dbReference>